<feature type="transmembrane region" description="Helical" evidence="1">
    <location>
        <begin position="298"/>
        <end position="321"/>
    </location>
</feature>
<keyword evidence="1" id="KW-0472">Membrane</keyword>
<keyword evidence="1" id="KW-0812">Transmembrane</keyword>
<feature type="transmembrane region" description="Helical" evidence="1">
    <location>
        <begin position="236"/>
        <end position="253"/>
    </location>
</feature>
<dbReference type="AlphaFoldDB" id="A0A6I4TS15"/>
<feature type="transmembrane region" description="Helical" evidence="1">
    <location>
        <begin position="35"/>
        <end position="56"/>
    </location>
</feature>
<dbReference type="OrthoDB" id="7425845at2"/>
<feature type="transmembrane region" description="Helical" evidence="1">
    <location>
        <begin position="156"/>
        <end position="177"/>
    </location>
</feature>
<dbReference type="InterPro" id="IPR002656">
    <property type="entry name" value="Acyl_transf_3_dom"/>
</dbReference>
<dbReference type="Pfam" id="PF01757">
    <property type="entry name" value="Acyl_transf_3"/>
    <property type="match status" value="1"/>
</dbReference>
<keyword evidence="4" id="KW-1185">Reference proteome</keyword>
<evidence type="ECO:0000259" key="2">
    <source>
        <dbReference type="Pfam" id="PF01757"/>
    </source>
</evidence>
<feature type="transmembrane region" description="Helical" evidence="1">
    <location>
        <begin position="265"/>
        <end position="286"/>
    </location>
</feature>
<dbReference type="GO" id="GO:0000271">
    <property type="term" value="P:polysaccharide biosynthetic process"/>
    <property type="evidence" value="ECO:0007669"/>
    <property type="project" value="TreeGrafter"/>
</dbReference>
<evidence type="ECO:0000313" key="4">
    <source>
        <dbReference type="Proteomes" id="UP000469430"/>
    </source>
</evidence>
<name>A0A6I4TS15_9SPHN</name>
<keyword evidence="1" id="KW-1133">Transmembrane helix</keyword>
<comment type="caution">
    <text evidence="3">The sequence shown here is derived from an EMBL/GenBank/DDBJ whole genome shotgun (WGS) entry which is preliminary data.</text>
</comment>
<dbReference type="PANTHER" id="PTHR23028">
    <property type="entry name" value="ACETYLTRANSFERASE"/>
    <property type="match status" value="1"/>
</dbReference>
<feature type="transmembrane region" description="Helical" evidence="1">
    <location>
        <begin position="76"/>
        <end position="96"/>
    </location>
</feature>
<dbReference type="GO" id="GO:0016020">
    <property type="term" value="C:membrane"/>
    <property type="evidence" value="ECO:0007669"/>
    <property type="project" value="TreeGrafter"/>
</dbReference>
<feature type="transmembrane region" description="Helical" evidence="1">
    <location>
        <begin position="210"/>
        <end position="230"/>
    </location>
</feature>
<proteinExistence type="predicted"/>
<dbReference type="Proteomes" id="UP000469430">
    <property type="component" value="Unassembled WGS sequence"/>
</dbReference>
<keyword evidence="3" id="KW-0808">Transferase</keyword>
<feature type="transmembrane region" description="Helical" evidence="1">
    <location>
        <begin position="7"/>
        <end position="29"/>
    </location>
</feature>
<organism evidence="3 4">
    <name type="scientific">Croceibacterium xixiisoli</name>
    <dbReference type="NCBI Taxonomy" id="1476466"/>
    <lineage>
        <taxon>Bacteria</taxon>
        <taxon>Pseudomonadati</taxon>
        <taxon>Pseudomonadota</taxon>
        <taxon>Alphaproteobacteria</taxon>
        <taxon>Sphingomonadales</taxon>
        <taxon>Erythrobacteraceae</taxon>
        <taxon>Croceibacterium</taxon>
    </lineage>
</organism>
<reference evidence="3 4" key="1">
    <citation type="submission" date="2019-12" db="EMBL/GenBank/DDBJ databases">
        <title>Genomic-based taxomic classification of the family Erythrobacteraceae.</title>
        <authorList>
            <person name="Xu L."/>
        </authorList>
    </citation>
    <scope>NUCLEOTIDE SEQUENCE [LARGE SCALE GENOMIC DNA]</scope>
    <source>
        <strain evidence="3 4">S36</strain>
    </source>
</reference>
<dbReference type="GO" id="GO:0016747">
    <property type="term" value="F:acyltransferase activity, transferring groups other than amino-acyl groups"/>
    <property type="evidence" value="ECO:0007669"/>
    <property type="project" value="InterPro"/>
</dbReference>
<evidence type="ECO:0000256" key="1">
    <source>
        <dbReference type="SAM" id="Phobius"/>
    </source>
</evidence>
<protein>
    <submittedName>
        <fullName evidence="3">Acyltransferase family protein</fullName>
    </submittedName>
</protein>
<feature type="transmembrane region" description="Helical" evidence="1">
    <location>
        <begin position="125"/>
        <end position="149"/>
    </location>
</feature>
<gene>
    <name evidence="3" type="ORF">GRI97_08035</name>
</gene>
<accession>A0A6I4TS15</accession>
<dbReference type="EMBL" id="WTYJ01000001">
    <property type="protein sequence ID" value="MXO98935.1"/>
    <property type="molecule type" value="Genomic_DNA"/>
</dbReference>
<dbReference type="RefSeq" id="WP_161390524.1">
    <property type="nucleotide sequence ID" value="NZ_JBHSCP010000001.1"/>
</dbReference>
<dbReference type="InterPro" id="IPR050879">
    <property type="entry name" value="Acyltransferase_3"/>
</dbReference>
<feature type="domain" description="Acyltransferase 3" evidence="2">
    <location>
        <begin position="3"/>
        <end position="318"/>
    </location>
</feature>
<evidence type="ECO:0000313" key="3">
    <source>
        <dbReference type="EMBL" id="MXO98935.1"/>
    </source>
</evidence>
<feature type="transmembrane region" description="Helical" evidence="1">
    <location>
        <begin position="183"/>
        <end position="203"/>
    </location>
</feature>
<sequence length="359" mass="39374">MLYNLQVLRALAALMVVFVHIGAIEHLHADRMFRFGHTGVDIFFLISGFVMVHSIWKKPVTAGNFVANRITRIVPLYWALTMGIFAVALLFGYPLMQASLPTWPEFWKSLLFIPFLRPDGNVQPIFFLGWTLNMEMAFYALFAACVAFGKGSLDRTIWPCVTVIVTIAVLGAVLQPADVALKFYSSPIILQFALGMVMALAYARGMVIPAGASWVLLFVSAAFMAIYPHLRIGFHNAWLLPATGAFVGSVISLERHGWAIQNKFILLLGAASYALYLFHPFATAAADRVSAKVGNFAALPVAILFAVPVAVILAILIHWAFERPVGNLLRRLTHNAPSVVDRQESAVLAGEASEEKVSG</sequence>
<dbReference type="PANTHER" id="PTHR23028:SF131">
    <property type="entry name" value="BLR2367 PROTEIN"/>
    <property type="match status" value="1"/>
</dbReference>
<keyword evidence="3" id="KW-0012">Acyltransferase</keyword>